<feature type="signal peptide" evidence="6">
    <location>
        <begin position="1"/>
        <end position="23"/>
    </location>
</feature>
<dbReference type="Gene3D" id="2.60.40.420">
    <property type="entry name" value="Cupredoxins - blue copper proteins"/>
    <property type="match status" value="1"/>
</dbReference>
<dbReference type="PANTHER" id="PTHR33021:SF554">
    <property type="entry name" value="OS06G0721800 PROTEIN"/>
    <property type="match status" value="1"/>
</dbReference>
<dbReference type="InterPro" id="IPR039391">
    <property type="entry name" value="Phytocyanin-like"/>
</dbReference>
<evidence type="ECO:0000313" key="8">
    <source>
        <dbReference type="EMBL" id="CAD6338291.1"/>
    </source>
</evidence>
<dbReference type="GO" id="GO:0009055">
    <property type="term" value="F:electron transfer activity"/>
    <property type="evidence" value="ECO:0007669"/>
    <property type="project" value="InterPro"/>
</dbReference>
<protein>
    <recommendedName>
        <fullName evidence="7">Phytocyanin domain-containing protein</fullName>
    </recommendedName>
</protein>
<keyword evidence="1" id="KW-0479">Metal-binding</keyword>
<gene>
    <name evidence="8" type="ORF">NCGR_LOCUS62389</name>
</gene>
<dbReference type="OrthoDB" id="1921208at2759"/>
<reference evidence="8" key="1">
    <citation type="submission" date="2020-10" db="EMBL/GenBank/DDBJ databases">
        <authorList>
            <person name="Han B."/>
            <person name="Lu T."/>
            <person name="Zhao Q."/>
            <person name="Huang X."/>
            <person name="Zhao Y."/>
        </authorList>
    </citation>
    <scope>NUCLEOTIDE SEQUENCE</scope>
</reference>
<organism evidence="8 9">
    <name type="scientific">Miscanthus lutarioriparius</name>
    <dbReference type="NCBI Taxonomy" id="422564"/>
    <lineage>
        <taxon>Eukaryota</taxon>
        <taxon>Viridiplantae</taxon>
        <taxon>Streptophyta</taxon>
        <taxon>Embryophyta</taxon>
        <taxon>Tracheophyta</taxon>
        <taxon>Spermatophyta</taxon>
        <taxon>Magnoliopsida</taxon>
        <taxon>Liliopsida</taxon>
        <taxon>Poales</taxon>
        <taxon>Poaceae</taxon>
        <taxon>PACMAD clade</taxon>
        <taxon>Panicoideae</taxon>
        <taxon>Andropogonodae</taxon>
        <taxon>Andropogoneae</taxon>
        <taxon>Saccharinae</taxon>
        <taxon>Miscanthus</taxon>
    </lineage>
</organism>
<evidence type="ECO:0000256" key="4">
    <source>
        <dbReference type="ARBA" id="ARBA00023180"/>
    </source>
</evidence>
<sequence>MAMQVLAVASLLLLLWPAHRAGAAEYVVGDVSYGWESGSGINYAAWAREYAFAVGDVLVFQYVSSQHDVYEVTEEVYRSCDTAAGGGNGVRVKYTSGYDRVVLAEARGYWFICDFPGHCLGGMRVAVNVSSGAAAGGGSPTVNPPPDGSAASTTTGGRPGWAAAGCLALGVLALINTRPFCYYRQYGH</sequence>
<dbReference type="GO" id="GO:0005886">
    <property type="term" value="C:plasma membrane"/>
    <property type="evidence" value="ECO:0007669"/>
    <property type="project" value="TreeGrafter"/>
</dbReference>
<evidence type="ECO:0000313" key="9">
    <source>
        <dbReference type="Proteomes" id="UP000604825"/>
    </source>
</evidence>
<feature type="domain" description="Phytocyanin" evidence="7">
    <location>
        <begin position="24"/>
        <end position="131"/>
    </location>
</feature>
<dbReference type="CDD" id="cd04216">
    <property type="entry name" value="Phytocyanin"/>
    <property type="match status" value="1"/>
</dbReference>
<name>A0A811S9N4_9POAL</name>
<keyword evidence="9" id="KW-1185">Reference proteome</keyword>
<dbReference type="Proteomes" id="UP000604825">
    <property type="component" value="Unassembled WGS sequence"/>
</dbReference>
<evidence type="ECO:0000256" key="1">
    <source>
        <dbReference type="ARBA" id="ARBA00022723"/>
    </source>
</evidence>
<dbReference type="PROSITE" id="PS00196">
    <property type="entry name" value="COPPER_BLUE"/>
    <property type="match status" value="1"/>
</dbReference>
<keyword evidence="4" id="KW-0325">Glycoprotein</keyword>
<dbReference type="SUPFAM" id="SSF49503">
    <property type="entry name" value="Cupredoxins"/>
    <property type="match status" value="1"/>
</dbReference>
<keyword evidence="3" id="KW-1015">Disulfide bond</keyword>
<comment type="caution">
    <text evidence="8">The sequence shown here is derived from an EMBL/GenBank/DDBJ whole genome shotgun (WGS) entry which is preliminary data.</text>
</comment>
<dbReference type="InterPro" id="IPR008972">
    <property type="entry name" value="Cupredoxin"/>
</dbReference>
<keyword evidence="6" id="KW-0732">Signal</keyword>
<feature type="chain" id="PRO_5032832866" description="Phytocyanin domain-containing protein" evidence="6">
    <location>
        <begin position="24"/>
        <end position="188"/>
    </location>
</feature>
<dbReference type="AlphaFoldDB" id="A0A811S9N4"/>
<dbReference type="PROSITE" id="PS51485">
    <property type="entry name" value="PHYTOCYANIN"/>
    <property type="match status" value="1"/>
</dbReference>
<keyword evidence="2" id="KW-0186">Copper</keyword>
<dbReference type="EMBL" id="CAJGYO010000019">
    <property type="protein sequence ID" value="CAD6338291.1"/>
    <property type="molecule type" value="Genomic_DNA"/>
</dbReference>
<accession>A0A811S9N4</accession>
<evidence type="ECO:0000256" key="5">
    <source>
        <dbReference type="SAM" id="MobiDB-lite"/>
    </source>
</evidence>
<evidence type="ECO:0000256" key="2">
    <source>
        <dbReference type="ARBA" id="ARBA00023008"/>
    </source>
</evidence>
<dbReference type="PANTHER" id="PTHR33021">
    <property type="entry name" value="BLUE COPPER PROTEIN"/>
    <property type="match status" value="1"/>
</dbReference>
<evidence type="ECO:0000256" key="3">
    <source>
        <dbReference type="ARBA" id="ARBA00023157"/>
    </source>
</evidence>
<feature type="region of interest" description="Disordered" evidence="5">
    <location>
        <begin position="136"/>
        <end position="155"/>
    </location>
</feature>
<evidence type="ECO:0000256" key="6">
    <source>
        <dbReference type="SAM" id="SignalP"/>
    </source>
</evidence>
<dbReference type="GO" id="GO:0046872">
    <property type="term" value="F:metal ion binding"/>
    <property type="evidence" value="ECO:0007669"/>
    <property type="project" value="UniProtKB-KW"/>
</dbReference>
<dbReference type="InterPro" id="IPR028871">
    <property type="entry name" value="BlueCu_1_BS"/>
</dbReference>
<dbReference type="Pfam" id="PF02298">
    <property type="entry name" value="Cu_bind_like"/>
    <property type="match status" value="1"/>
</dbReference>
<evidence type="ECO:0000259" key="7">
    <source>
        <dbReference type="PROSITE" id="PS51485"/>
    </source>
</evidence>
<proteinExistence type="predicted"/>
<dbReference type="FunFam" id="2.60.40.420:FF:000034">
    <property type="entry name" value="Cupredoxin superfamily protein"/>
    <property type="match status" value="1"/>
</dbReference>
<dbReference type="InterPro" id="IPR003245">
    <property type="entry name" value="Phytocyanin_dom"/>
</dbReference>